<protein>
    <submittedName>
        <fullName evidence="1">Class IV adenylate cyclase</fullName>
    </submittedName>
</protein>
<dbReference type="Proteomes" id="UP000004277">
    <property type="component" value="Unassembled WGS sequence"/>
</dbReference>
<dbReference type="EMBL" id="AKCV02000001">
    <property type="protein sequence ID" value="TMS59874.1"/>
    <property type="molecule type" value="Genomic_DNA"/>
</dbReference>
<name>A0ACD3SVQ6_9BURK</name>
<reference evidence="1" key="1">
    <citation type="submission" date="2019-05" db="EMBL/GenBank/DDBJ databases">
        <title>Revised genome assembly of Burkholderiaceae (previously Ralstonia) sp. PBA.</title>
        <authorList>
            <person name="Gan H.M."/>
        </authorList>
    </citation>
    <scope>NUCLEOTIDE SEQUENCE</scope>
    <source>
        <strain evidence="1">PBA</strain>
    </source>
</reference>
<comment type="caution">
    <text evidence="1">The sequence shown here is derived from an EMBL/GenBank/DDBJ whole genome shotgun (WGS) entry which is preliminary data.</text>
</comment>
<proteinExistence type="predicted"/>
<organism evidence="1 2">
    <name type="scientific">Imbroritus primus</name>
    <dbReference type="NCBI Taxonomy" id="3058603"/>
    <lineage>
        <taxon>Bacteria</taxon>
        <taxon>Pseudomonadati</taxon>
        <taxon>Pseudomonadota</taxon>
        <taxon>Betaproteobacteria</taxon>
        <taxon>Burkholderiales</taxon>
        <taxon>Burkholderiaceae</taxon>
        <taxon>Imbroritus</taxon>
    </lineage>
</organism>
<accession>A0ACD3SVQ6</accession>
<keyword evidence="2" id="KW-1185">Reference proteome</keyword>
<gene>
    <name evidence="1" type="ORF">MW7_000040</name>
</gene>
<evidence type="ECO:0000313" key="2">
    <source>
        <dbReference type="Proteomes" id="UP000004277"/>
    </source>
</evidence>
<evidence type="ECO:0000313" key="1">
    <source>
        <dbReference type="EMBL" id="TMS59874.1"/>
    </source>
</evidence>
<sequence length="176" mass="19073">MARNIEIKARIVSVEALRPLAAAVADSGPESIDQDDTFFACPQGRLKLRVFANGMGELIFYQRADTAGPKASFYLRTPVPDPDGLRETLSHAYGVTGRVRKQRILFLAGRTRIHLDRVADLGDFAELEVVLSDEEDTASGIAEAHALIHRLGIAEDALIETAYVDLLAGLTAPTDA</sequence>